<dbReference type="GO" id="GO:0036498">
    <property type="term" value="P:IRE1-mediated unfolded protein response"/>
    <property type="evidence" value="ECO:0007669"/>
    <property type="project" value="TreeGrafter"/>
</dbReference>
<feature type="domain" description="KEN" evidence="16">
    <location>
        <begin position="955"/>
        <end position="1096"/>
    </location>
</feature>
<dbReference type="PROSITE" id="PS50011">
    <property type="entry name" value="PROTEIN_KINASE_DOM"/>
    <property type="match status" value="1"/>
</dbReference>
<dbReference type="SUPFAM" id="SSF50998">
    <property type="entry name" value="Quinoprotein alcohol dehydrogenase-like"/>
    <property type="match status" value="1"/>
</dbReference>
<feature type="signal peptide" evidence="14">
    <location>
        <begin position="1"/>
        <end position="22"/>
    </location>
</feature>
<dbReference type="InterPro" id="IPR000719">
    <property type="entry name" value="Prot_kinase_dom"/>
</dbReference>
<dbReference type="Pfam" id="PF06479">
    <property type="entry name" value="Ribonuc_2-5A"/>
    <property type="match status" value="1"/>
</dbReference>
<dbReference type="Gene3D" id="3.30.200.20">
    <property type="entry name" value="Phosphorylase Kinase, domain 1"/>
    <property type="match status" value="1"/>
</dbReference>
<protein>
    <recommendedName>
        <fullName evidence="2">non-specific serine/threonine protein kinase</fullName>
        <ecNumber evidence="2">2.7.11.1</ecNumber>
    </recommendedName>
</protein>
<dbReference type="EC" id="2.7.11.1" evidence="2"/>
<keyword evidence="10" id="KW-1133">Transmembrane helix</keyword>
<dbReference type="FunFam" id="3.30.200.20:FF:000077">
    <property type="entry name" value="Putative Serine/threonine-protein kinase/endoribonuclease IRE1"/>
    <property type="match status" value="1"/>
</dbReference>
<accession>A0A6A7CAN3</accession>
<evidence type="ECO:0000256" key="13">
    <source>
        <dbReference type="SAM" id="MobiDB-lite"/>
    </source>
</evidence>
<dbReference type="PROSITE" id="PS51392">
    <property type="entry name" value="KEN"/>
    <property type="match status" value="1"/>
</dbReference>
<keyword evidence="6 14" id="KW-0732">Signal</keyword>
<comment type="subcellular location">
    <subcellularLocation>
        <location evidence="1">Membrane</location>
        <topology evidence="1">Single-pass type I membrane protein</topology>
    </subcellularLocation>
</comment>
<dbReference type="GO" id="GO:0004521">
    <property type="term" value="F:RNA endonuclease activity"/>
    <property type="evidence" value="ECO:0007669"/>
    <property type="project" value="InterPro"/>
</dbReference>
<evidence type="ECO:0000256" key="11">
    <source>
        <dbReference type="ARBA" id="ARBA00048659"/>
    </source>
</evidence>
<evidence type="ECO:0000313" key="18">
    <source>
        <dbReference type="Proteomes" id="UP000799421"/>
    </source>
</evidence>
<evidence type="ECO:0000313" key="17">
    <source>
        <dbReference type="EMBL" id="KAF2863668.1"/>
    </source>
</evidence>
<dbReference type="Gene3D" id="2.130.10.10">
    <property type="entry name" value="YVTN repeat-like/Quinoprotein amine dehydrogenase"/>
    <property type="match status" value="1"/>
</dbReference>
<evidence type="ECO:0000256" key="5">
    <source>
        <dbReference type="ARBA" id="ARBA00022692"/>
    </source>
</evidence>
<dbReference type="InterPro" id="IPR015943">
    <property type="entry name" value="WD40/YVTN_repeat-like_dom_sf"/>
</dbReference>
<feature type="compositionally biased region" description="Basic and acidic residues" evidence="13">
    <location>
        <begin position="518"/>
        <end position="527"/>
    </location>
</feature>
<dbReference type="Gene3D" id="1.20.1440.180">
    <property type="entry name" value="KEN domain"/>
    <property type="match status" value="1"/>
</dbReference>
<evidence type="ECO:0000256" key="6">
    <source>
        <dbReference type="ARBA" id="ARBA00022729"/>
    </source>
</evidence>
<feature type="region of interest" description="Disordered" evidence="13">
    <location>
        <begin position="453"/>
        <end position="475"/>
    </location>
</feature>
<dbReference type="InterPro" id="IPR010513">
    <property type="entry name" value="KEN_dom"/>
</dbReference>
<feature type="region of interest" description="Disordered" evidence="13">
    <location>
        <begin position="842"/>
        <end position="862"/>
    </location>
</feature>
<evidence type="ECO:0000256" key="8">
    <source>
        <dbReference type="ARBA" id="ARBA00022777"/>
    </source>
</evidence>
<evidence type="ECO:0000256" key="3">
    <source>
        <dbReference type="ARBA" id="ARBA00022527"/>
    </source>
</evidence>
<keyword evidence="18" id="KW-1185">Reference proteome</keyword>
<dbReference type="GO" id="GO:0004674">
    <property type="term" value="F:protein serine/threonine kinase activity"/>
    <property type="evidence" value="ECO:0007669"/>
    <property type="project" value="UniProtKB-KW"/>
</dbReference>
<dbReference type="GO" id="GO:0005524">
    <property type="term" value="F:ATP binding"/>
    <property type="evidence" value="ECO:0007669"/>
    <property type="project" value="UniProtKB-KW"/>
</dbReference>
<feature type="region of interest" description="Disordered" evidence="13">
    <location>
        <begin position="42"/>
        <end position="63"/>
    </location>
</feature>
<dbReference type="Gene3D" id="1.10.510.10">
    <property type="entry name" value="Transferase(Phosphotransferase) domain 1"/>
    <property type="match status" value="1"/>
</dbReference>
<evidence type="ECO:0000256" key="14">
    <source>
        <dbReference type="SAM" id="SignalP"/>
    </source>
</evidence>
<keyword evidence="4" id="KW-0808">Transferase</keyword>
<feature type="compositionally biased region" description="Basic residues" evidence="13">
    <location>
        <begin position="597"/>
        <end position="609"/>
    </location>
</feature>
<dbReference type="InterPro" id="IPR038357">
    <property type="entry name" value="KEN_sf"/>
</dbReference>
<dbReference type="GO" id="GO:0051082">
    <property type="term" value="F:unfolded protein binding"/>
    <property type="evidence" value="ECO:0007669"/>
    <property type="project" value="TreeGrafter"/>
</dbReference>
<organism evidence="17 18">
    <name type="scientific">Piedraia hortae CBS 480.64</name>
    <dbReference type="NCBI Taxonomy" id="1314780"/>
    <lineage>
        <taxon>Eukaryota</taxon>
        <taxon>Fungi</taxon>
        <taxon>Dikarya</taxon>
        <taxon>Ascomycota</taxon>
        <taxon>Pezizomycotina</taxon>
        <taxon>Dothideomycetes</taxon>
        <taxon>Dothideomycetidae</taxon>
        <taxon>Capnodiales</taxon>
        <taxon>Piedraiaceae</taxon>
        <taxon>Piedraia</taxon>
    </lineage>
</organism>
<proteinExistence type="predicted"/>
<dbReference type="InterPro" id="IPR011047">
    <property type="entry name" value="Quinoprotein_ADH-like_sf"/>
</dbReference>
<dbReference type="OrthoDB" id="63989at2759"/>
<keyword evidence="7" id="KW-0547">Nucleotide-binding</keyword>
<feature type="chain" id="PRO_5025567948" description="non-specific serine/threonine protein kinase" evidence="14">
    <location>
        <begin position="23"/>
        <end position="1097"/>
    </location>
</feature>
<dbReference type="GO" id="GO:0006397">
    <property type="term" value="P:mRNA processing"/>
    <property type="evidence" value="ECO:0007669"/>
    <property type="project" value="InterPro"/>
</dbReference>
<dbReference type="PANTHER" id="PTHR13954:SF6">
    <property type="entry name" value="NON-SPECIFIC SERINE_THREONINE PROTEIN KINASE"/>
    <property type="match status" value="1"/>
</dbReference>
<dbReference type="SMART" id="SM00580">
    <property type="entry name" value="PUG"/>
    <property type="match status" value="1"/>
</dbReference>
<dbReference type="Proteomes" id="UP000799421">
    <property type="component" value="Unassembled WGS sequence"/>
</dbReference>
<keyword evidence="3" id="KW-0723">Serine/threonine-protein kinase</keyword>
<feature type="region of interest" description="Disordered" evidence="13">
    <location>
        <begin position="509"/>
        <end position="639"/>
    </location>
</feature>
<evidence type="ECO:0000256" key="7">
    <source>
        <dbReference type="ARBA" id="ARBA00022741"/>
    </source>
</evidence>
<dbReference type="InterPro" id="IPR011009">
    <property type="entry name" value="Kinase-like_dom_sf"/>
</dbReference>
<comment type="catalytic activity">
    <reaction evidence="12">
        <text>L-seryl-[protein] + ATP = O-phospho-L-seryl-[protein] + ADP + H(+)</text>
        <dbReference type="Rhea" id="RHEA:17989"/>
        <dbReference type="Rhea" id="RHEA-COMP:9863"/>
        <dbReference type="Rhea" id="RHEA-COMP:11604"/>
        <dbReference type="ChEBI" id="CHEBI:15378"/>
        <dbReference type="ChEBI" id="CHEBI:29999"/>
        <dbReference type="ChEBI" id="CHEBI:30616"/>
        <dbReference type="ChEBI" id="CHEBI:83421"/>
        <dbReference type="ChEBI" id="CHEBI:456216"/>
        <dbReference type="EC" id="2.7.11.1"/>
    </reaction>
    <physiologicalReaction direction="left-to-right" evidence="12">
        <dbReference type="Rhea" id="RHEA:17990"/>
    </physiologicalReaction>
</comment>
<keyword evidence="9" id="KW-0067">ATP-binding</keyword>
<evidence type="ECO:0000256" key="1">
    <source>
        <dbReference type="ARBA" id="ARBA00004479"/>
    </source>
</evidence>
<dbReference type="SMART" id="SM00220">
    <property type="entry name" value="S_TKc"/>
    <property type="match status" value="1"/>
</dbReference>
<dbReference type="CDD" id="cd10422">
    <property type="entry name" value="RNase_Ire1"/>
    <property type="match status" value="1"/>
</dbReference>
<reference evidence="17" key="1">
    <citation type="journal article" date="2020" name="Stud. Mycol.">
        <title>101 Dothideomycetes genomes: a test case for predicting lifestyles and emergence of pathogens.</title>
        <authorList>
            <person name="Haridas S."/>
            <person name="Albert R."/>
            <person name="Binder M."/>
            <person name="Bloem J."/>
            <person name="Labutti K."/>
            <person name="Salamov A."/>
            <person name="Andreopoulos B."/>
            <person name="Baker S."/>
            <person name="Barry K."/>
            <person name="Bills G."/>
            <person name="Bluhm B."/>
            <person name="Cannon C."/>
            <person name="Castanera R."/>
            <person name="Culley D."/>
            <person name="Daum C."/>
            <person name="Ezra D."/>
            <person name="Gonzalez J."/>
            <person name="Henrissat B."/>
            <person name="Kuo A."/>
            <person name="Liang C."/>
            <person name="Lipzen A."/>
            <person name="Lutzoni F."/>
            <person name="Magnuson J."/>
            <person name="Mondo S."/>
            <person name="Nolan M."/>
            <person name="Ohm R."/>
            <person name="Pangilinan J."/>
            <person name="Park H.-J."/>
            <person name="Ramirez L."/>
            <person name="Alfaro M."/>
            <person name="Sun H."/>
            <person name="Tritt A."/>
            <person name="Yoshinaga Y."/>
            <person name="Zwiers L.-H."/>
            <person name="Turgeon B."/>
            <person name="Goodwin S."/>
            <person name="Spatafora J."/>
            <person name="Crous P."/>
            <person name="Grigoriev I."/>
        </authorList>
    </citation>
    <scope>NUCLEOTIDE SEQUENCE</scope>
    <source>
        <strain evidence="17">CBS 480.64</strain>
    </source>
</reference>
<feature type="compositionally biased region" description="Polar residues" evidence="13">
    <location>
        <begin position="49"/>
        <end position="59"/>
    </location>
</feature>
<dbReference type="InterPro" id="IPR045133">
    <property type="entry name" value="IRE1/2-like"/>
</dbReference>
<comment type="catalytic activity">
    <reaction evidence="11">
        <text>L-threonyl-[protein] + ATP = O-phospho-L-threonyl-[protein] + ADP + H(+)</text>
        <dbReference type="Rhea" id="RHEA:46608"/>
        <dbReference type="Rhea" id="RHEA-COMP:11060"/>
        <dbReference type="Rhea" id="RHEA-COMP:11605"/>
        <dbReference type="ChEBI" id="CHEBI:15378"/>
        <dbReference type="ChEBI" id="CHEBI:30013"/>
        <dbReference type="ChEBI" id="CHEBI:30616"/>
        <dbReference type="ChEBI" id="CHEBI:61977"/>
        <dbReference type="ChEBI" id="CHEBI:456216"/>
        <dbReference type="EC" id="2.7.11.1"/>
    </reaction>
    <physiologicalReaction direction="left-to-right" evidence="11">
        <dbReference type="Rhea" id="RHEA:46609"/>
    </physiologicalReaction>
</comment>
<dbReference type="PROSITE" id="PS00108">
    <property type="entry name" value="PROTEIN_KINASE_ST"/>
    <property type="match status" value="1"/>
</dbReference>
<dbReference type="AlphaFoldDB" id="A0A6A7CAN3"/>
<evidence type="ECO:0000259" key="16">
    <source>
        <dbReference type="PROSITE" id="PS51392"/>
    </source>
</evidence>
<evidence type="ECO:0000259" key="15">
    <source>
        <dbReference type="PROSITE" id="PS50011"/>
    </source>
</evidence>
<dbReference type="SUPFAM" id="SSF56112">
    <property type="entry name" value="Protein kinase-like (PK-like)"/>
    <property type="match status" value="1"/>
</dbReference>
<keyword evidence="10" id="KW-0472">Membrane</keyword>
<evidence type="ECO:0000256" key="9">
    <source>
        <dbReference type="ARBA" id="ARBA00022840"/>
    </source>
</evidence>
<dbReference type="GO" id="GO:0070059">
    <property type="term" value="P:intrinsic apoptotic signaling pathway in response to endoplasmic reticulum stress"/>
    <property type="evidence" value="ECO:0007669"/>
    <property type="project" value="TreeGrafter"/>
</dbReference>
<feature type="compositionally biased region" description="Basic and acidic residues" evidence="13">
    <location>
        <begin position="553"/>
        <end position="567"/>
    </location>
</feature>
<feature type="domain" description="Protein kinase" evidence="15">
    <location>
        <begin position="654"/>
        <end position="952"/>
    </location>
</feature>
<dbReference type="PANTHER" id="PTHR13954">
    <property type="entry name" value="IRE1-RELATED"/>
    <property type="match status" value="1"/>
</dbReference>
<sequence length="1097" mass="122675">MHHRSRLVDLLIWSLVPQLANALQKRLGEDVAAGGVSGGLSVGLHQPPDSLQTTPSGDSPSLAHKLPNERALATFDAPASAVRAFSSASAVPPTAGLATRLAARTLQDWQVEELILLATVDGSIHARNRSTGAPHWVLALGQPMVETTYRRNRSGDGVPEDPVWVIEPTQDGGIFYYDPIAGSGLQRLGLTVKELADRSPYAYEGPPAVVYTMQKLNSLYMIDAANGSVIGEFGTAASANNTTCPPAEALDVNRCESGRITIGKTEYIINIQDINTREVITRLRYFEWTPNNRDQDLLAEYKSSIDGQYFYSTADGTINCMQTVGEKVASNTAFNYTLDSPIVRAFDLVKPTGDDAKDSPLTLLPQPRDPLLKSVLHNNHGSSERVRVNCTSDDSCFALSEVNYPAIAEGIPVADYYVERVFGYPRESSWRGWPRKLSGVHFLDAQGPQPIRRISGPVYPGIEGPPIETEKPMSELSPKQSPSYITRFILLLTVFTTLLAFYVAHTKKTPAQTRKHAKETVESDSKPRLAPAVREAEPAKETIFAGATANETPLEKVEFPASEEKENQVPAADEVEPDLEPKVNHEPTPAGEGAVKPKAKHPRGRRGGRKEKERQRLAAERWQQQQQQQQPSTVSIQESEEKYAGPLKINNLIIFKDSIIGEGNGGTLVFEGMFENRKVAVKRMLSHHYQLASQEVNFLQQSDDHPNVVRYFCQEKDDHFLYIAVELCQASLYDIWEFQRAKTAERRQQLENLKDQIQQDIPSALLQLAKGLCHLHELRIIHRDIKPHNILVAFPKPGQTKTRIVISDFGLGRNLPENASTIVDPTGNVGTVGWKAPELITQHKEGDGRSSTSSATASDKGLGAASGVKRAADIFSMGCLFYWVMTDGVHPFANESDYQFLRDLHIINDQKNMEKLASWEDTHEAMTLITWMLEHQPERRPTAQQVLNHPFFWPPKKRLAFLCDVSDHFEKEPRGRHEDGYKDDSPNLCVLEACATEVIGPKGNFLAILDKAFVDTLGKQRKYTGNRMLDLLRALRNKKNHYEDMTDEMKRRVGPLPDGYLNYWCRKFPHLLMACYQVIRTIELEQSNRFKEYFMAL</sequence>
<keyword evidence="8 17" id="KW-0418">Kinase</keyword>
<evidence type="ECO:0000256" key="12">
    <source>
        <dbReference type="ARBA" id="ARBA00048977"/>
    </source>
</evidence>
<evidence type="ECO:0000256" key="10">
    <source>
        <dbReference type="ARBA" id="ARBA00022989"/>
    </source>
</evidence>
<name>A0A6A7CAN3_9PEZI</name>
<gene>
    <name evidence="17" type="ORF">K470DRAFT_226304</name>
</gene>
<keyword evidence="5" id="KW-0812">Transmembrane</keyword>
<dbReference type="InterPro" id="IPR008271">
    <property type="entry name" value="Ser/Thr_kinase_AS"/>
</dbReference>
<dbReference type="Pfam" id="PF00069">
    <property type="entry name" value="Pkinase"/>
    <property type="match status" value="1"/>
</dbReference>
<feature type="compositionally biased region" description="Basic and acidic residues" evidence="13">
    <location>
        <begin position="610"/>
        <end position="619"/>
    </location>
</feature>
<evidence type="ECO:0000256" key="4">
    <source>
        <dbReference type="ARBA" id="ARBA00022679"/>
    </source>
</evidence>
<dbReference type="EMBL" id="MU005960">
    <property type="protein sequence ID" value="KAF2863668.1"/>
    <property type="molecule type" value="Genomic_DNA"/>
</dbReference>
<dbReference type="GO" id="GO:1990604">
    <property type="term" value="C:IRE1-TRAF2-ASK1 complex"/>
    <property type="evidence" value="ECO:0007669"/>
    <property type="project" value="TreeGrafter"/>
</dbReference>
<evidence type="ECO:0000256" key="2">
    <source>
        <dbReference type="ARBA" id="ARBA00012513"/>
    </source>
</evidence>